<keyword evidence="9" id="KW-0663">Pyridoxal phosphate</keyword>
<comment type="cofactor">
    <cofactor evidence="4">
        <name>Mn(2+)</name>
        <dbReference type="ChEBI" id="CHEBI:29035"/>
    </cofactor>
</comment>
<keyword evidence="10" id="KW-0456">Lyase</keyword>
<dbReference type="AlphaFoldDB" id="A0A6G2BJ35"/>
<dbReference type="SUPFAM" id="SSF53686">
    <property type="entry name" value="Tryptophan synthase beta subunit-like PLP-dependent enzymes"/>
    <property type="match status" value="1"/>
</dbReference>
<evidence type="ECO:0000256" key="6">
    <source>
        <dbReference type="ARBA" id="ARBA00010869"/>
    </source>
</evidence>
<evidence type="ECO:0000256" key="12">
    <source>
        <dbReference type="ARBA" id="ARBA00031427"/>
    </source>
</evidence>
<dbReference type="GO" id="GO:0003941">
    <property type="term" value="F:L-serine ammonia-lyase activity"/>
    <property type="evidence" value="ECO:0007669"/>
    <property type="project" value="TreeGrafter"/>
</dbReference>
<dbReference type="InterPro" id="IPR000634">
    <property type="entry name" value="Ser/Thr_deHydtase_PyrdxlP-BS"/>
</dbReference>
<evidence type="ECO:0000256" key="11">
    <source>
        <dbReference type="ARBA" id="ARBA00025527"/>
    </source>
</evidence>
<evidence type="ECO:0000256" key="2">
    <source>
        <dbReference type="ARBA" id="ARBA00001913"/>
    </source>
</evidence>
<evidence type="ECO:0000256" key="1">
    <source>
        <dbReference type="ARBA" id="ARBA00001274"/>
    </source>
</evidence>
<sequence>MRNPSPVSLEDVRDAAERIRGVAHRTPVLRSRTLDDLVGAEVHLKCENLQRVGAFKFRGAYNTISRLSPEQLARGVAAYSSGNHAQAVALAARELGTTAVVLMPEDTPRSKREATAGYGAEVVTYDRYTGDRVALGEALAAERGLTLVPPYEHPHIIAGQGTAALELIEEVGELDALVAPVGGGGLIAGSSTAAKGLLPGIRVIGVEPEAGDDTRRSLAAGERVSVPVPRTVADGLAAEIPGELTFSVNRRLVDEIVTVTDDQVRDGMRFLFERLKTVVEPSGAAAPAALLAGRIGDLPPRVGVILSGGNVAARRFAELCGE</sequence>
<comment type="function">
    <text evidence="11">Catalyzes the anaerobic formation of alpha-ketobutyrate and ammonia from threonine in a two-step reaction. The first step involved a dehydration of threonine and a production of enamine intermediates (aminocrotonate), which tautomerizes to its imine form (iminobutyrate). Both intermediates are unstable and short-lived. The second step is the nonenzymatic hydrolysis of the enamine/imine intermediates to form 2-ketobutyrate and free ammonia. In the low water environment of the cell, the second step is accelerated by RidA.</text>
</comment>
<dbReference type="GO" id="GO:0070179">
    <property type="term" value="P:D-serine biosynthetic process"/>
    <property type="evidence" value="ECO:0007669"/>
    <property type="project" value="TreeGrafter"/>
</dbReference>
<dbReference type="EC" id="4.3.1.19" evidence="7"/>
<comment type="cofactor">
    <cofactor evidence="2">
        <name>Ca(2+)</name>
        <dbReference type="ChEBI" id="CHEBI:29108"/>
    </cofactor>
</comment>
<organism evidence="14 15">
    <name type="scientific">Streptomyces taklimakanensis</name>
    <dbReference type="NCBI Taxonomy" id="2569853"/>
    <lineage>
        <taxon>Bacteria</taxon>
        <taxon>Bacillati</taxon>
        <taxon>Actinomycetota</taxon>
        <taxon>Actinomycetes</taxon>
        <taxon>Kitasatosporales</taxon>
        <taxon>Streptomycetaceae</taxon>
        <taxon>Streptomyces</taxon>
    </lineage>
</organism>
<keyword evidence="8" id="KW-0460">Magnesium</keyword>
<dbReference type="FunFam" id="3.40.50.1100:FF:000005">
    <property type="entry name" value="Threonine dehydratase catabolic"/>
    <property type="match status" value="1"/>
</dbReference>
<dbReference type="RefSeq" id="WP_155072789.1">
    <property type="nucleotide sequence ID" value="NZ_WIXO01000001.1"/>
</dbReference>
<evidence type="ECO:0000256" key="3">
    <source>
        <dbReference type="ARBA" id="ARBA00001933"/>
    </source>
</evidence>
<comment type="caution">
    <text evidence="14">The sequence shown here is derived from an EMBL/GenBank/DDBJ whole genome shotgun (WGS) entry which is preliminary data.</text>
</comment>
<evidence type="ECO:0000256" key="4">
    <source>
        <dbReference type="ARBA" id="ARBA00001936"/>
    </source>
</evidence>
<protein>
    <recommendedName>
        <fullName evidence="7">threonine ammonia-lyase</fullName>
        <ecNumber evidence="7">4.3.1.19</ecNumber>
    </recommendedName>
    <alternativeName>
        <fullName evidence="12">Threonine deaminase</fullName>
    </alternativeName>
</protein>
<reference evidence="14 15" key="1">
    <citation type="submission" date="2019-11" db="EMBL/GenBank/DDBJ databases">
        <authorList>
            <person name="Yuan L."/>
        </authorList>
    </citation>
    <scope>NUCLEOTIDE SEQUENCE [LARGE SCALE GENOMIC DNA]</scope>
    <source>
        <strain evidence="14 15">TRM43335</strain>
    </source>
</reference>
<evidence type="ECO:0000256" key="8">
    <source>
        <dbReference type="ARBA" id="ARBA00022842"/>
    </source>
</evidence>
<comment type="similarity">
    <text evidence="6">Belongs to the serine/threonine dehydratase family.</text>
</comment>
<dbReference type="GO" id="GO:0000287">
    <property type="term" value="F:magnesium ion binding"/>
    <property type="evidence" value="ECO:0007669"/>
    <property type="project" value="TreeGrafter"/>
</dbReference>
<dbReference type="InterPro" id="IPR001926">
    <property type="entry name" value="TrpB-like_PALP"/>
</dbReference>
<dbReference type="Pfam" id="PF00291">
    <property type="entry name" value="PALP"/>
    <property type="match status" value="1"/>
</dbReference>
<comment type="cofactor">
    <cofactor evidence="5">
        <name>Mg(2+)</name>
        <dbReference type="ChEBI" id="CHEBI:18420"/>
    </cofactor>
</comment>
<dbReference type="FunFam" id="3.40.50.1100:FF:000007">
    <property type="entry name" value="L-threonine dehydratase catabolic TdcB"/>
    <property type="match status" value="1"/>
</dbReference>
<comment type="catalytic activity">
    <reaction evidence="1">
        <text>L-threonine = 2-oxobutanoate + NH4(+)</text>
        <dbReference type="Rhea" id="RHEA:22108"/>
        <dbReference type="ChEBI" id="CHEBI:16763"/>
        <dbReference type="ChEBI" id="CHEBI:28938"/>
        <dbReference type="ChEBI" id="CHEBI:57926"/>
        <dbReference type="EC" id="4.3.1.19"/>
    </reaction>
</comment>
<gene>
    <name evidence="14" type="ORF">F0L17_24880</name>
</gene>
<dbReference type="InterPro" id="IPR036052">
    <property type="entry name" value="TrpB-like_PALP_sf"/>
</dbReference>
<evidence type="ECO:0000259" key="13">
    <source>
        <dbReference type="Pfam" id="PF00291"/>
    </source>
</evidence>
<dbReference type="CDD" id="cd01562">
    <property type="entry name" value="Thr-dehyd"/>
    <property type="match status" value="1"/>
</dbReference>
<feature type="domain" description="Tryptophan synthase beta chain-like PALP" evidence="13">
    <location>
        <begin position="23"/>
        <end position="308"/>
    </location>
</feature>
<dbReference type="PANTHER" id="PTHR43050">
    <property type="entry name" value="SERINE / THREONINE RACEMASE FAMILY MEMBER"/>
    <property type="match status" value="1"/>
</dbReference>
<evidence type="ECO:0000256" key="7">
    <source>
        <dbReference type="ARBA" id="ARBA00012096"/>
    </source>
</evidence>
<dbReference type="Gene3D" id="3.40.50.1100">
    <property type="match status" value="2"/>
</dbReference>
<evidence type="ECO:0000256" key="5">
    <source>
        <dbReference type="ARBA" id="ARBA00001946"/>
    </source>
</evidence>
<accession>A0A6G2BJ35</accession>
<dbReference type="Proteomes" id="UP000473014">
    <property type="component" value="Unassembled WGS sequence"/>
</dbReference>
<dbReference type="EMBL" id="WIXO01000001">
    <property type="protein sequence ID" value="MTE22278.1"/>
    <property type="molecule type" value="Genomic_DNA"/>
</dbReference>
<keyword evidence="15" id="KW-1185">Reference proteome</keyword>
<evidence type="ECO:0000256" key="10">
    <source>
        <dbReference type="ARBA" id="ARBA00023239"/>
    </source>
</evidence>
<dbReference type="GO" id="GO:0030170">
    <property type="term" value="F:pyridoxal phosphate binding"/>
    <property type="evidence" value="ECO:0007669"/>
    <property type="project" value="InterPro"/>
</dbReference>
<comment type="cofactor">
    <cofactor evidence="3">
        <name>pyridoxal 5'-phosphate</name>
        <dbReference type="ChEBI" id="CHEBI:597326"/>
    </cofactor>
</comment>
<dbReference type="GO" id="GO:0030378">
    <property type="term" value="F:serine racemase activity"/>
    <property type="evidence" value="ECO:0007669"/>
    <property type="project" value="TreeGrafter"/>
</dbReference>
<evidence type="ECO:0000313" key="14">
    <source>
        <dbReference type="EMBL" id="MTE22278.1"/>
    </source>
</evidence>
<evidence type="ECO:0000313" key="15">
    <source>
        <dbReference type="Proteomes" id="UP000473014"/>
    </source>
</evidence>
<dbReference type="OrthoDB" id="9811476at2"/>
<dbReference type="PANTHER" id="PTHR43050:SF1">
    <property type="entry name" value="SERINE RACEMASE"/>
    <property type="match status" value="1"/>
</dbReference>
<dbReference type="GO" id="GO:0018114">
    <property type="term" value="F:threonine racemase activity"/>
    <property type="evidence" value="ECO:0007669"/>
    <property type="project" value="TreeGrafter"/>
</dbReference>
<dbReference type="GO" id="GO:0004794">
    <property type="term" value="F:threonine deaminase activity"/>
    <property type="evidence" value="ECO:0007669"/>
    <property type="project" value="UniProtKB-EC"/>
</dbReference>
<proteinExistence type="inferred from homology"/>
<dbReference type="PROSITE" id="PS00165">
    <property type="entry name" value="DEHYDRATASE_SER_THR"/>
    <property type="match status" value="1"/>
</dbReference>
<dbReference type="GO" id="GO:0005524">
    <property type="term" value="F:ATP binding"/>
    <property type="evidence" value="ECO:0007669"/>
    <property type="project" value="TreeGrafter"/>
</dbReference>
<evidence type="ECO:0000256" key="9">
    <source>
        <dbReference type="ARBA" id="ARBA00022898"/>
    </source>
</evidence>
<name>A0A6G2BJ35_9ACTN</name>